<dbReference type="Pfam" id="PF12079">
    <property type="entry name" value="DUF3558"/>
    <property type="match status" value="1"/>
</dbReference>
<proteinExistence type="predicted"/>
<evidence type="ECO:0000313" key="3">
    <source>
        <dbReference type="Proteomes" id="UP000585638"/>
    </source>
</evidence>
<feature type="region of interest" description="Disordered" evidence="1">
    <location>
        <begin position="14"/>
        <end position="39"/>
    </location>
</feature>
<evidence type="ECO:0008006" key="4">
    <source>
        <dbReference type="Google" id="ProtNLM"/>
    </source>
</evidence>
<dbReference type="AlphaFoldDB" id="A0A7W9KI49"/>
<evidence type="ECO:0000256" key="1">
    <source>
        <dbReference type="SAM" id="MobiDB-lite"/>
    </source>
</evidence>
<keyword evidence="3" id="KW-1185">Reference proteome</keyword>
<dbReference type="InterPro" id="IPR024520">
    <property type="entry name" value="DUF3558"/>
</dbReference>
<evidence type="ECO:0000313" key="2">
    <source>
        <dbReference type="EMBL" id="MBB5892887.1"/>
    </source>
</evidence>
<comment type="caution">
    <text evidence="2">The sequence shown here is derived from an EMBL/GenBank/DDBJ whole genome shotgun (WGS) entry which is preliminary data.</text>
</comment>
<gene>
    <name evidence="2" type="ORF">BJ998_004083</name>
</gene>
<sequence>MAIALVGVAAAGCTTQDPGTASPGTTTTPTGSSVSIPARPKDLSVNVDPCALLTQDQMAQMKVSSGTPGPGWGETGATTSCTYQVTDPVKYTMTVRLDPKRGIDYWLAYTGNWTARQVTVSSFPAIQIVAKGEDWNAPAGHLCDTIVSIADGKELFAGVLPHSGDLSNTQMCDLSKQLASLTLATLQTKS</sequence>
<organism evidence="2 3">
    <name type="scientific">Kutzneria kofuensis</name>
    <dbReference type="NCBI Taxonomy" id="103725"/>
    <lineage>
        <taxon>Bacteria</taxon>
        <taxon>Bacillati</taxon>
        <taxon>Actinomycetota</taxon>
        <taxon>Actinomycetes</taxon>
        <taxon>Pseudonocardiales</taxon>
        <taxon>Pseudonocardiaceae</taxon>
        <taxon>Kutzneria</taxon>
    </lineage>
</organism>
<accession>A0A7W9KI49</accession>
<dbReference type="Proteomes" id="UP000585638">
    <property type="component" value="Unassembled WGS sequence"/>
</dbReference>
<dbReference type="RefSeq" id="WP_184863901.1">
    <property type="nucleotide sequence ID" value="NZ_BAAAWY010000001.1"/>
</dbReference>
<dbReference type="EMBL" id="JACHIR010000001">
    <property type="protein sequence ID" value="MBB5892887.1"/>
    <property type="molecule type" value="Genomic_DNA"/>
</dbReference>
<reference evidence="2 3" key="1">
    <citation type="submission" date="2020-08" db="EMBL/GenBank/DDBJ databases">
        <title>Sequencing the genomes of 1000 actinobacteria strains.</title>
        <authorList>
            <person name="Klenk H.-P."/>
        </authorList>
    </citation>
    <scope>NUCLEOTIDE SEQUENCE [LARGE SCALE GENOMIC DNA]</scope>
    <source>
        <strain evidence="2 3">DSM 43851</strain>
    </source>
</reference>
<feature type="compositionally biased region" description="Low complexity" evidence="1">
    <location>
        <begin position="18"/>
        <end position="33"/>
    </location>
</feature>
<protein>
    <recommendedName>
        <fullName evidence="4">DUF3558 domain-containing protein</fullName>
    </recommendedName>
</protein>
<name>A0A7W9KI49_9PSEU</name>